<dbReference type="InParanoid" id="K2RUS0"/>
<gene>
    <name evidence="1" type="ORF">MPH_04320</name>
</gene>
<organism evidence="1 2">
    <name type="scientific">Macrophomina phaseolina (strain MS6)</name>
    <name type="common">Charcoal rot fungus</name>
    <dbReference type="NCBI Taxonomy" id="1126212"/>
    <lineage>
        <taxon>Eukaryota</taxon>
        <taxon>Fungi</taxon>
        <taxon>Dikarya</taxon>
        <taxon>Ascomycota</taxon>
        <taxon>Pezizomycotina</taxon>
        <taxon>Dothideomycetes</taxon>
        <taxon>Dothideomycetes incertae sedis</taxon>
        <taxon>Botryosphaeriales</taxon>
        <taxon>Botryosphaeriaceae</taxon>
        <taxon>Macrophomina</taxon>
    </lineage>
</organism>
<dbReference type="Proteomes" id="UP000007129">
    <property type="component" value="Unassembled WGS sequence"/>
</dbReference>
<dbReference type="HOGENOM" id="CLU_1570922_0_0_1"/>
<dbReference type="EMBL" id="AHHD01000207">
    <property type="protein sequence ID" value="EKG18518.1"/>
    <property type="molecule type" value="Genomic_DNA"/>
</dbReference>
<dbReference type="VEuPathDB" id="FungiDB:MPH_04320"/>
<proteinExistence type="predicted"/>
<dbReference type="AlphaFoldDB" id="K2RUS0"/>
<evidence type="ECO:0000313" key="2">
    <source>
        <dbReference type="Proteomes" id="UP000007129"/>
    </source>
</evidence>
<evidence type="ECO:0000313" key="1">
    <source>
        <dbReference type="EMBL" id="EKG18518.1"/>
    </source>
</evidence>
<comment type="caution">
    <text evidence="1">The sequence shown here is derived from an EMBL/GenBank/DDBJ whole genome shotgun (WGS) entry which is preliminary data.</text>
</comment>
<protein>
    <submittedName>
        <fullName evidence="1">Uncharacterized protein</fullName>
    </submittedName>
</protein>
<sequence length="170" mass="19225">MYSALSRASQTSLKRSQILSNLNQPCCWLNGRYRFFSVLNMVASAAVQPTVNLVKGYIRVYAIVEPRIFQDSTVCLPVSKIQYYGGAQGHGILLSQSQGEGNQAIIELCLSETQVRLCPDECSMFRIFTSRSILRQHRSHLGDNSSVLTKKKKRKKGQQYDNFRKSSKLL</sequence>
<accession>K2RUS0</accession>
<reference evidence="1 2" key="1">
    <citation type="journal article" date="2012" name="BMC Genomics">
        <title>Tools to kill: Genome of one of the most destructive plant pathogenic fungi Macrophomina phaseolina.</title>
        <authorList>
            <person name="Islam M.S."/>
            <person name="Haque M.S."/>
            <person name="Islam M.M."/>
            <person name="Emdad E.M."/>
            <person name="Halim A."/>
            <person name="Hossen Q.M.M."/>
            <person name="Hossain M.Z."/>
            <person name="Ahmed B."/>
            <person name="Rahim S."/>
            <person name="Rahman M.S."/>
            <person name="Alam M.M."/>
            <person name="Hou S."/>
            <person name="Wan X."/>
            <person name="Saito J.A."/>
            <person name="Alam M."/>
        </authorList>
    </citation>
    <scope>NUCLEOTIDE SEQUENCE [LARGE SCALE GENOMIC DNA]</scope>
    <source>
        <strain evidence="1 2">MS6</strain>
    </source>
</reference>
<name>K2RUS0_MACPH</name>